<dbReference type="Proteomes" id="UP000441208">
    <property type="component" value="Unassembled WGS sequence"/>
</dbReference>
<dbReference type="InterPro" id="IPR043502">
    <property type="entry name" value="DNA/RNA_pol_sf"/>
</dbReference>
<organism evidence="2 3">
    <name type="scientific">Phytophthora fragariae</name>
    <dbReference type="NCBI Taxonomy" id="53985"/>
    <lineage>
        <taxon>Eukaryota</taxon>
        <taxon>Sar</taxon>
        <taxon>Stramenopiles</taxon>
        <taxon>Oomycota</taxon>
        <taxon>Peronosporomycetes</taxon>
        <taxon>Peronosporales</taxon>
        <taxon>Peronosporaceae</taxon>
        <taxon>Phytophthora</taxon>
    </lineage>
</organism>
<name>A0A6A3PMQ1_9STRA</name>
<comment type="caution">
    <text evidence="2">The sequence shown here is derived from an EMBL/GenBank/DDBJ whole genome shotgun (WGS) entry which is preliminary data.</text>
</comment>
<feature type="region of interest" description="Disordered" evidence="1">
    <location>
        <begin position="81"/>
        <end position="102"/>
    </location>
</feature>
<reference evidence="2 3" key="1">
    <citation type="submission" date="2018-08" db="EMBL/GenBank/DDBJ databases">
        <title>Genomic investigation of the strawberry pathogen Phytophthora fragariae indicates pathogenicity is determined by transcriptional variation in three key races.</title>
        <authorList>
            <person name="Adams T.M."/>
            <person name="Armitage A.D."/>
            <person name="Sobczyk M.K."/>
            <person name="Bates H.J."/>
            <person name="Dunwell J.M."/>
            <person name="Nellist C.F."/>
            <person name="Harrison R.J."/>
        </authorList>
    </citation>
    <scope>NUCLEOTIDE SEQUENCE [LARGE SCALE GENOMIC DNA]</scope>
    <source>
        <strain evidence="2 3">NOV-71</strain>
    </source>
</reference>
<dbReference type="AlphaFoldDB" id="A0A6A3PMQ1"/>
<dbReference type="EMBL" id="QXFZ01005199">
    <property type="protein sequence ID" value="KAE9061641.1"/>
    <property type="molecule type" value="Genomic_DNA"/>
</dbReference>
<evidence type="ECO:0008006" key="4">
    <source>
        <dbReference type="Google" id="ProtNLM"/>
    </source>
</evidence>
<protein>
    <recommendedName>
        <fullName evidence="4">Reverse transcriptase domain-containing protein</fullName>
    </recommendedName>
</protein>
<evidence type="ECO:0000256" key="1">
    <source>
        <dbReference type="SAM" id="MobiDB-lite"/>
    </source>
</evidence>
<evidence type="ECO:0000313" key="3">
    <source>
        <dbReference type="Proteomes" id="UP000441208"/>
    </source>
</evidence>
<proteinExistence type="predicted"/>
<dbReference type="SUPFAM" id="SSF56672">
    <property type="entry name" value="DNA/RNA polymerases"/>
    <property type="match status" value="1"/>
</dbReference>
<gene>
    <name evidence="2" type="ORF">PF007_g30186</name>
</gene>
<evidence type="ECO:0000313" key="2">
    <source>
        <dbReference type="EMBL" id="KAE9061641.1"/>
    </source>
</evidence>
<sequence length="305" mass="33423">MLSPATTVQLPAILDHDLSHALSTLVEKTSRSLASTIALWRNETAADPRPNNALDPISLDILLHGYMHRRTVVDVATGGVHHQFSSPRDPDDEPARTHTSARSYDKALVRSLAEGQASGTYLVINLPAALSWSELRFSPFGCVPKKNTDLQEEARLIHDMSYPGEMSTNASSTPTDLPDLAFESVRRIAQRIEDLTRRYPLRPVKMLKGDVKTAFRLIPVAPSLAAHFAGSCGDLAIIDLALPFGWTGSPAHYGAFGGAISFLVARESPSSLDPSECDDEPFFSFVWVDDHILLEVDRDNRLILA</sequence>
<accession>A0A6A3PMQ1</accession>